<accession>A0A840SEB7</accession>
<gene>
    <name evidence="4" type="ORF">DYE49_10650</name>
    <name evidence="3" type="ORF">HNP77_001593</name>
</gene>
<protein>
    <recommendedName>
        <fullName evidence="2">Lipoprotein LPP20-like domain-containing protein</fullName>
    </recommendedName>
</protein>
<dbReference type="InterPro" id="IPR024952">
    <property type="entry name" value="LPP20-like_dom"/>
</dbReference>
<sequence length="323" mass="36344">MRKTLIVIILTFVSAVCFAKPKSVEPDWFKNYRTVFPNAQYLAQRGSGITAEDAKTDAASQLARYFQSTVSANLSTTMSSITTGTSIQEETRVIDEVNVTSEVEFIGLEFTESYYYKPEKKWYAVAYMIRDDAWVQYKPKIESEKTKFYSFLKKAESEEDSFTKISLYKSAWKVSGDLIEKLEYGRIINPNEEEKYSADRTEVAELPAKIEKEQKNLTIFVNLKGDYGNIVETSIKTALEKGGFIVGSSGNYTADVIVSSNPNGENPVTIMPAVIVSIKSSKGKAVFSYEAKLTEKTVAYSLENAQKKAFLKLAEKINEEIKF</sequence>
<dbReference type="Gene3D" id="3.10.28.20">
    <property type="entry name" value="Acetamidase/Formamidase-like domains"/>
    <property type="match status" value="1"/>
</dbReference>
<feature type="signal peptide" evidence="1">
    <location>
        <begin position="1"/>
        <end position="19"/>
    </location>
</feature>
<dbReference type="Pfam" id="PF02169">
    <property type="entry name" value="LPP20"/>
    <property type="match status" value="1"/>
</dbReference>
<dbReference type="AlphaFoldDB" id="A0A840SEB7"/>
<organism evidence="3 5">
    <name type="scientific">Treponema rectale</name>
    <dbReference type="NCBI Taxonomy" id="744512"/>
    <lineage>
        <taxon>Bacteria</taxon>
        <taxon>Pseudomonadati</taxon>
        <taxon>Spirochaetota</taxon>
        <taxon>Spirochaetia</taxon>
        <taxon>Spirochaetales</taxon>
        <taxon>Treponemataceae</taxon>
        <taxon>Treponema</taxon>
    </lineage>
</organism>
<reference evidence="3 5" key="2">
    <citation type="submission" date="2020-08" db="EMBL/GenBank/DDBJ databases">
        <title>Genomic Encyclopedia of Type Strains, Phase IV (KMG-IV): sequencing the most valuable type-strain genomes for metagenomic binning, comparative biology and taxonomic classification.</title>
        <authorList>
            <person name="Goeker M."/>
        </authorList>
    </citation>
    <scope>NUCLEOTIDE SEQUENCE [LARGE SCALE GENOMIC DNA]</scope>
    <source>
        <strain evidence="3 5">DSM 103679</strain>
    </source>
</reference>
<evidence type="ECO:0000313" key="6">
    <source>
        <dbReference type="Proteomes" id="UP000593591"/>
    </source>
</evidence>
<evidence type="ECO:0000259" key="2">
    <source>
        <dbReference type="Pfam" id="PF02169"/>
    </source>
</evidence>
<feature type="chain" id="PRO_5036240828" description="Lipoprotein LPP20-like domain-containing protein" evidence="1">
    <location>
        <begin position="20"/>
        <end position="323"/>
    </location>
</feature>
<dbReference type="KEGG" id="trc:DYE49_10650"/>
<name>A0A840SEB7_9SPIR</name>
<keyword evidence="1" id="KW-0732">Signal</keyword>
<evidence type="ECO:0000313" key="4">
    <source>
        <dbReference type="EMBL" id="QOS40883.1"/>
    </source>
</evidence>
<feature type="domain" description="Lipoprotein LPP20-like" evidence="2">
    <location>
        <begin position="26"/>
        <end position="125"/>
    </location>
</feature>
<keyword evidence="5" id="KW-1185">Reference proteome</keyword>
<dbReference type="Proteomes" id="UP000578697">
    <property type="component" value="Unassembled WGS sequence"/>
</dbReference>
<proteinExistence type="predicted"/>
<dbReference type="Proteomes" id="UP000593591">
    <property type="component" value="Chromosome"/>
</dbReference>
<evidence type="ECO:0000313" key="5">
    <source>
        <dbReference type="Proteomes" id="UP000578697"/>
    </source>
</evidence>
<dbReference type="EMBL" id="JACHFR010000002">
    <property type="protein sequence ID" value="MBB5219224.1"/>
    <property type="molecule type" value="Genomic_DNA"/>
</dbReference>
<evidence type="ECO:0000256" key="1">
    <source>
        <dbReference type="SAM" id="SignalP"/>
    </source>
</evidence>
<dbReference type="EMBL" id="CP031517">
    <property type="protein sequence ID" value="QOS40883.1"/>
    <property type="molecule type" value="Genomic_DNA"/>
</dbReference>
<dbReference type="RefSeq" id="WP_184652641.1">
    <property type="nucleotide sequence ID" value="NZ_JACHFR010000002.1"/>
</dbReference>
<reference evidence="4 6" key="1">
    <citation type="submission" date="2018-08" db="EMBL/GenBank/DDBJ databases">
        <title>The first complete genome of Treponema rectale (CHPAT), a commensal spirochete of the bovine rectum.</title>
        <authorList>
            <person name="Staton G.J."/>
            <person name="Clegg S.R."/>
            <person name="Carter S.D."/>
            <person name="Radford A.D."/>
            <person name="Darby A."/>
            <person name="Hall N."/>
            <person name="Birtles R.J."/>
            <person name="Evans N.J."/>
        </authorList>
    </citation>
    <scope>NUCLEOTIDE SEQUENCE [LARGE SCALE GENOMIC DNA]</scope>
    <source>
        <strain evidence="4 6">CHPA</strain>
    </source>
</reference>
<evidence type="ECO:0000313" key="3">
    <source>
        <dbReference type="EMBL" id="MBB5219224.1"/>
    </source>
</evidence>